<name>A0A9W6R784_9PSEU</name>
<dbReference type="RefSeq" id="WP_285488671.1">
    <property type="nucleotide sequence ID" value="NZ_BSTI01000013.1"/>
</dbReference>
<evidence type="ECO:0000256" key="4">
    <source>
        <dbReference type="ARBA" id="ARBA00022840"/>
    </source>
</evidence>
<dbReference type="PROSITE" id="PS50011">
    <property type="entry name" value="PROTEIN_KINASE_DOM"/>
    <property type="match status" value="1"/>
</dbReference>
<evidence type="ECO:0000313" key="9">
    <source>
        <dbReference type="Proteomes" id="UP001165136"/>
    </source>
</evidence>
<evidence type="ECO:0000256" key="3">
    <source>
        <dbReference type="ARBA" id="ARBA00022777"/>
    </source>
</evidence>
<dbReference type="InterPro" id="IPR011009">
    <property type="entry name" value="Kinase-like_dom_sf"/>
</dbReference>
<keyword evidence="9" id="KW-1185">Reference proteome</keyword>
<dbReference type="EMBL" id="BSTI01000013">
    <property type="protein sequence ID" value="GLY68882.1"/>
    <property type="molecule type" value="Genomic_DNA"/>
</dbReference>
<dbReference type="PANTHER" id="PTHR43289:SF34">
    <property type="entry name" value="SERINE_THREONINE-PROTEIN KINASE YBDM-RELATED"/>
    <property type="match status" value="1"/>
</dbReference>
<keyword evidence="1" id="KW-0808">Transferase</keyword>
<gene>
    <name evidence="8" type="ORF">Atai01_55010</name>
</gene>
<dbReference type="Gene3D" id="1.10.510.10">
    <property type="entry name" value="Transferase(Phosphotransferase) domain 1"/>
    <property type="match status" value="1"/>
</dbReference>
<dbReference type="Pfam" id="PF00069">
    <property type="entry name" value="Pkinase"/>
    <property type="match status" value="1"/>
</dbReference>
<dbReference type="InterPro" id="IPR017441">
    <property type="entry name" value="Protein_kinase_ATP_BS"/>
</dbReference>
<evidence type="ECO:0000256" key="5">
    <source>
        <dbReference type="PROSITE-ProRule" id="PRU10141"/>
    </source>
</evidence>
<feature type="region of interest" description="Disordered" evidence="6">
    <location>
        <begin position="367"/>
        <end position="426"/>
    </location>
</feature>
<evidence type="ECO:0000256" key="6">
    <source>
        <dbReference type="SAM" id="MobiDB-lite"/>
    </source>
</evidence>
<dbReference type="Proteomes" id="UP001165136">
    <property type="component" value="Unassembled WGS sequence"/>
</dbReference>
<keyword evidence="2 5" id="KW-0547">Nucleotide-binding</keyword>
<feature type="binding site" evidence="5">
    <location>
        <position position="70"/>
    </location>
    <ligand>
        <name>ATP</name>
        <dbReference type="ChEBI" id="CHEBI:30616"/>
    </ligand>
</feature>
<evidence type="ECO:0000313" key="8">
    <source>
        <dbReference type="EMBL" id="GLY68882.1"/>
    </source>
</evidence>
<dbReference type="PROSITE" id="PS00107">
    <property type="entry name" value="PROTEIN_KINASE_ATP"/>
    <property type="match status" value="1"/>
</dbReference>
<dbReference type="Gene3D" id="3.30.200.20">
    <property type="entry name" value="Phosphorylase Kinase, domain 1"/>
    <property type="match status" value="1"/>
</dbReference>
<dbReference type="PROSITE" id="PS00108">
    <property type="entry name" value="PROTEIN_KINASE_ST"/>
    <property type="match status" value="1"/>
</dbReference>
<dbReference type="SUPFAM" id="SSF56112">
    <property type="entry name" value="Protein kinase-like (PK-like)"/>
    <property type="match status" value="1"/>
</dbReference>
<feature type="domain" description="Protein kinase" evidence="7">
    <location>
        <begin position="42"/>
        <end position="306"/>
    </location>
</feature>
<evidence type="ECO:0000256" key="1">
    <source>
        <dbReference type="ARBA" id="ARBA00022679"/>
    </source>
</evidence>
<dbReference type="AlphaFoldDB" id="A0A9W6R784"/>
<dbReference type="InterPro" id="IPR008271">
    <property type="entry name" value="Ser/Thr_kinase_AS"/>
</dbReference>
<comment type="caution">
    <text evidence="8">The sequence shown here is derived from an EMBL/GenBank/DDBJ whole genome shotgun (WGS) entry which is preliminary data.</text>
</comment>
<evidence type="ECO:0000256" key="2">
    <source>
        <dbReference type="ARBA" id="ARBA00022741"/>
    </source>
</evidence>
<feature type="compositionally biased region" description="Low complexity" evidence="6">
    <location>
        <begin position="406"/>
        <end position="417"/>
    </location>
</feature>
<dbReference type="SMART" id="SM00220">
    <property type="entry name" value="S_TKc"/>
    <property type="match status" value="1"/>
</dbReference>
<dbReference type="GO" id="GO:0004674">
    <property type="term" value="F:protein serine/threonine kinase activity"/>
    <property type="evidence" value="ECO:0007669"/>
    <property type="project" value="TreeGrafter"/>
</dbReference>
<proteinExistence type="predicted"/>
<protein>
    <recommendedName>
        <fullName evidence="7">Protein kinase domain-containing protein</fullName>
    </recommendedName>
</protein>
<keyword evidence="4 5" id="KW-0067">ATP-binding</keyword>
<reference evidence="8" key="1">
    <citation type="submission" date="2023-03" db="EMBL/GenBank/DDBJ databases">
        <title>Amycolatopsis taiwanensis NBRC 103393.</title>
        <authorList>
            <person name="Ichikawa N."/>
            <person name="Sato H."/>
            <person name="Tonouchi N."/>
        </authorList>
    </citation>
    <scope>NUCLEOTIDE SEQUENCE</scope>
    <source>
        <strain evidence="8">NBRC 103393</strain>
    </source>
</reference>
<accession>A0A9W6R784</accession>
<dbReference type="CDD" id="cd14014">
    <property type="entry name" value="STKc_PknB_like"/>
    <property type="match status" value="1"/>
</dbReference>
<feature type="compositionally biased region" description="Low complexity" evidence="6">
    <location>
        <begin position="389"/>
        <end position="398"/>
    </location>
</feature>
<dbReference type="GO" id="GO:0005524">
    <property type="term" value="F:ATP binding"/>
    <property type="evidence" value="ECO:0007669"/>
    <property type="project" value="UniProtKB-UniRule"/>
</dbReference>
<evidence type="ECO:0000259" key="7">
    <source>
        <dbReference type="PROSITE" id="PS50011"/>
    </source>
</evidence>
<dbReference type="InterPro" id="IPR000719">
    <property type="entry name" value="Prot_kinase_dom"/>
</dbReference>
<keyword evidence="3" id="KW-0418">Kinase</keyword>
<sequence length="556" mass="57966">MSEQPGAEWAGPTEAVPTQAAWMPAIAHHPLRPDDPRDIGGYRLRARLGEGGMGKVYLSYTPGGRPVAIKVIRAEYADDPSFRRRFEQEVSTAQRVQSLYTAPVIDAGPQAPQPWLATAYVAGPSLQSTVGSYGPLPAETVLILMAGVAEALQSIHAAGVVHRDLKPSNVILALDGPRVIDFGIARAVDSTSLTRTGFRLGTPAFMSPEHVRGEAVSPAADVFALGVLGGFAASGELAFGGGSDPAVPYRIIEQEPNLAGCPEPVRGVVERCLRKDPAQRPTPAEVMQLCRDASSGTRLQMAEGWLPRNVAAEVHRIASTPVPADPATVPAPRKRRAGLITALAVGGVVVVAAASLGIAAASGAFRAEDGSNLPPVPTVTATAGQFPGTSSSSSSSRTSESETDSETATGTSTAASSRAPGVGNGPGSLLGRYDTIDIASGYGINYDQPTKVLATESSSNLDFTFSSAGSATYSNFNFSGRSVILQAGQPADYQSCTSDTRYVTDTSALTQLPKDAAFCVLGGGRVVLFQIKKVPDYDAASQYYEFALTVWQAPTS</sequence>
<organism evidence="8 9">
    <name type="scientific">Amycolatopsis taiwanensis</name>
    <dbReference type="NCBI Taxonomy" id="342230"/>
    <lineage>
        <taxon>Bacteria</taxon>
        <taxon>Bacillati</taxon>
        <taxon>Actinomycetota</taxon>
        <taxon>Actinomycetes</taxon>
        <taxon>Pseudonocardiales</taxon>
        <taxon>Pseudonocardiaceae</taxon>
        <taxon>Amycolatopsis</taxon>
    </lineage>
</organism>
<dbReference type="PANTHER" id="PTHR43289">
    <property type="entry name" value="MITOGEN-ACTIVATED PROTEIN KINASE KINASE KINASE 20-RELATED"/>
    <property type="match status" value="1"/>
</dbReference>